<dbReference type="AlphaFoldDB" id="A0A6A5FSE3"/>
<evidence type="ECO:0000313" key="2">
    <source>
        <dbReference type="Proteomes" id="UP000465112"/>
    </source>
</evidence>
<comment type="caution">
    <text evidence="1">The sequence shown here is derived from an EMBL/GenBank/DDBJ whole genome shotgun (WGS) entry which is preliminary data.</text>
</comment>
<dbReference type="Proteomes" id="UP000465112">
    <property type="component" value="Chromosome 1"/>
</dbReference>
<name>A0A6A5FSE3_PERFL</name>
<accession>A0A6A5FSE3</accession>
<reference evidence="1 2" key="1">
    <citation type="submission" date="2019-06" db="EMBL/GenBank/DDBJ databases">
        <title>A chromosome-scale genome assembly of the European perch, Perca fluviatilis.</title>
        <authorList>
            <person name="Roques C."/>
            <person name="Zahm M."/>
            <person name="Cabau C."/>
            <person name="Klopp C."/>
            <person name="Bouchez O."/>
            <person name="Donnadieu C."/>
            <person name="Kuhl H."/>
            <person name="Gislard M."/>
            <person name="Guendouz S."/>
            <person name="Journot L."/>
            <person name="Haffray P."/>
            <person name="Bestin A."/>
            <person name="Morvezen R."/>
            <person name="Feron R."/>
            <person name="Wen M."/>
            <person name="Jouanno E."/>
            <person name="Herpin A."/>
            <person name="Schartl M."/>
            <person name="Postlethwait J."/>
            <person name="Schaerlinger B."/>
            <person name="Chardard D."/>
            <person name="Lecocq T."/>
            <person name="Poncet C."/>
            <person name="Jaffrelo L."/>
            <person name="Lampietro C."/>
            <person name="Guiguen Y."/>
        </authorList>
    </citation>
    <scope>NUCLEOTIDE SEQUENCE [LARGE SCALE GENOMIC DNA]</scope>
    <source>
        <tissue evidence="1">Blood</tissue>
    </source>
</reference>
<gene>
    <name evidence="1" type="ORF">PFLUV_G00013270</name>
</gene>
<proteinExistence type="predicted"/>
<keyword evidence="2" id="KW-1185">Reference proteome</keyword>
<sequence>MFASSFQSEAWLFRLNQAHLKSIHNQAQYKKRSSSLTHCQIVFPFACAPVEAEPAWKLIYCRYLPQIPHHLKSAHVKIVSSSPFPLPVVQE</sequence>
<protein>
    <submittedName>
        <fullName evidence="1">Uncharacterized protein</fullName>
    </submittedName>
</protein>
<organism evidence="1 2">
    <name type="scientific">Perca fluviatilis</name>
    <name type="common">European perch</name>
    <dbReference type="NCBI Taxonomy" id="8168"/>
    <lineage>
        <taxon>Eukaryota</taxon>
        <taxon>Metazoa</taxon>
        <taxon>Chordata</taxon>
        <taxon>Craniata</taxon>
        <taxon>Vertebrata</taxon>
        <taxon>Euteleostomi</taxon>
        <taxon>Actinopterygii</taxon>
        <taxon>Neopterygii</taxon>
        <taxon>Teleostei</taxon>
        <taxon>Neoteleostei</taxon>
        <taxon>Acanthomorphata</taxon>
        <taxon>Eupercaria</taxon>
        <taxon>Perciformes</taxon>
        <taxon>Percoidei</taxon>
        <taxon>Percidae</taxon>
        <taxon>Percinae</taxon>
        <taxon>Perca</taxon>
    </lineage>
</organism>
<evidence type="ECO:0000313" key="1">
    <source>
        <dbReference type="EMBL" id="KAF1395604.1"/>
    </source>
</evidence>
<dbReference type="EMBL" id="VHII01000001">
    <property type="protein sequence ID" value="KAF1395604.1"/>
    <property type="molecule type" value="Genomic_DNA"/>
</dbReference>